<dbReference type="AlphaFoldDB" id="A0A7T6Z430"/>
<keyword evidence="1" id="KW-0446">Lipid-binding</keyword>
<evidence type="ECO:0000313" key="2">
    <source>
        <dbReference type="EMBL" id="QQK76635.1"/>
    </source>
</evidence>
<accession>A0A7T6Z430</accession>
<sequence length="288" mass="31273">MARVKVVTDSTADIPKDLLEELDITVVPLNVNFGENETYTDGETLTPSGFYEKLQKSGVMPTTSQPSPYDFETLYNRLAEEDTVIFSIHLSSQLSGTYQAATLGAEEAEANVEVIDSKRASYAFGIIVTDIARLAKNGADSDECRERLEHLLQHTKVFFMVDTLEYLEKNGRIGKASALLGSLLKMKPILSLTEEGEVYPYEKVRGRKKAMARIVTELETIYGDQPIHLGLSNAIAADTAETMATDVKAKLNVVSDVTTEIGAVIGAHVGPGTIAVTAAPAQENEGRD</sequence>
<dbReference type="PANTHER" id="PTHR33434:SF2">
    <property type="entry name" value="FATTY ACID-BINDING PROTEIN TM_1468"/>
    <property type="match status" value="1"/>
</dbReference>
<evidence type="ECO:0000313" key="3">
    <source>
        <dbReference type="Proteomes" id="UP000595823"/>
    </source>
</evidence>
<gene>
    <name evidence="2" type="ORF">HUG15_14375</name>
</gene>
<dbReference type="RefSeq" id="WP_200123764.1">
    <property type="nucleotide sequence ID" value="NZ_CP054705.1"/>
</dbReference>
<dbReference type="Gene3D" id="3.30.1180.10">
    <property type="match status" value="1"/>
</dbReference>
<dbReference type="Proteomes" id="UP000595823">
    <property type="component" value="Chromosome"/>
</dbReference>
<dbReference type="InterPro" id="IPR003797">
    <property type="entry name" value="DegV"/>
</dbReference>
<dbReference type="InterPro" id="IPR043168">
    <property type="entry name" value="DegV_C"/>
</dbReference>
<proteinExistence type="predicted"/>
<dbReference type="NCBIfam" id="TIGR00762">
    <property type="entry name" value="DegV"/>
    <property type="match status" value="1"/>
</dbReference>
<protein>
    <submittedName>
        <fullName evidence="2">DegV family protein</fullName>
    </submittedName>
</protein>
<dbReference type="InterPro" id="IPR050270">
    <property type="entry name" value="DegV_domain_contain"/>
</dbReference>
<keyword evidence="3" id="KW-1185">Reference proteome</keyword>
<organism evidence="2 3">
    <name type="scientific">Salicibibacter cibarius</name>
    <dbReference type="NCBI Taxonomy" id="2743000"/>
    <lineage>
        <taxon>Bacteria</taxon>
        <taxon>Bacillati</taxon>
        <taxon>Bacillota</taxon>
        <taxon>Bacilli</taxon>
        <taxon>Bacillales</taxon>
        <taxon>Bacillaceae</taxon>
        <taxon>Salicibibacter</taxon>
    </lineage>
</organism>
<dbReference type="PANTHER" id="PTHR33434">
    <property type="entry name" value="DEGV DOMAIN-CONTAINING PROTEIN DR_1986-RELATED"/>
    <property type="match status" value="1"/>
</dbReference>
<name>A0A7T6Z430_9BACI</name>
<dbReference type="Gene3D" id="3.40.50.10170">
    <property type="match status" value="1"/>
</dbReference>
<dbReference type="PROSITE" id="PS51482">
    <property type="entry name" value="DEGV"/>
    <property type="match status" value="1"/>
</dbReference>
<reference evidence="2 3" key="1">
    <citation type="submission" date="2020-06" db="EMBL/GenBank/DDBJ databases">
        <title>Genomic analysis of Salicibibacter sp. NKC5-3.</title>
        <authorList>
            <person name="Oh Y.J."/>
        </authorList>
    </citation>
    <scope>NUCLEOTIDE SEQUENCE [LARGE SCALE GENOMIC DNA]</scope>
    <source>
        <strain evidence="2 3">NKC5-3</strain>
    </source>
</reference>
<dbReference type="Pfam" id="PF02645">
    <property type="entry name" value="DegV"/>
    <property type="match status" value="1"/>
</dbReference>
<dbReference type="EMBL" id="CP054705">
    <property type="protein sequence ID" value="QQK76635.1"/>
    <property type="molecule type" value="Genomic_DNA"/>
</dbReference>
<dbReference type="GO" id="GO:0008289">
    <property type="term" value="F:lipid binding"/>
    <property type="evidence" value="ECO:0007669"/>
    <property type="project" value="UniProtKB-KW"/>
</dbReference>
<evidence type="ECO:0000256" key="1">
    <source>
        <dbReference type="ARBA" id="ARBA00023121"/>
    </source>
</evidence>
<dbReference type="KEGG" id="scia:HUG15_14375"/>
<dbReference type="SUPFAM" id="SSF82549">
    <property type="entry name" value="DAK1/DegV-like"/>
    <property type="match status" value="1"/>
</dbReference>